<dbReference type="AlphaFoldDB" id="E1QUV8"/>
<protein>
    <submittedName>
        <fullName evidence="2">Peptidase A5, thermopsin</fullName>
    </submittedName>
</protein>
<dbReference type="KEGG" id="vdi:Vdis_0563"/>
<dbReference type="Proteomes" id="UP000006681">
    <property type="component" value="Chromosome"/>
</dbReference>
<dbReference type="RefSeq" id="WP_013335686.1">
    <property type="nucleotide sequence ID" value="NC_014537.1"/>
</dbReference>
<keyword evidence="1" id="KW-0812">Transmembrane</keyword>
<gene>
    <name evidence="2" type="ordered locus">Vdis_0563</name>
</gene>
<evidence type="ECO:0000313" key="2">
    <source>
        <dbReference type="EMBL" id="ADN49961.1"/>
    </source>
</evidence>
<proteinExistence type="predicted"/>
<accession>E1QUV8</accession>
<dbReference type="EMBL" id="CP002100">
    <property type="protein sequence ID" value="ADN49961.1"/>
    <property type="molecule type" value="Genomic_DNA"/>
</dbReference>
<dbReference type="eggNOG" id="arCOG03670">
    <property type="taxonomic scope" value="Archaea"/>
</dbReference>
<name>E1QUV8_VULDI</name>
<reference evidence="2 3" key="1">
    <citation type="journal article" date="2010" name="Stand. Genomic Sci.">
        <title>Complete genome sequence of Vulcanisaeta distributa type strain (IC-017).</title>
        <authorList>
            <person name="Mavromatis K."/>
            <person name="Sikorski J."/>
            <person name="Pabst E."/>
            <person name="Teshima H."/>
            <person name="Lapidus A."/>
            <person name="Lucas S."/>
            <person name="Nolan M."/>
            <person name="Glavina Del Rio T."/>
            <person name="Cheng J.F."/>
            <person name="Bruce D."/>
            <person name="Goodwin L."/>
            <person name="Pitluck S."/>
            <person name="Liolios K."/>
            <person name="Ivanova N."/>
            <person name="Mikhailova N."/>
            <person name="Pati A."/>
            <person name="Chen A."/>
            <person name="Palaniappan K."/>
            <person name="Land M."/>
            <person name="Hauser L."/>
            <person name="Chang Y.J."/>
            <person name="Jeffries C.D."/>
            <person name="Rohde M."/>
            <person name="Spring S."/>
            <person name="Goker M."/>
            <person name="Wirth R."/>
            <person name="Woyke T."/>
            <person name="Bristow J."/>
            <person name="Eisen J.A."/>
            <person name="Markowitz V."/>
            <person name="Hugenholtz P."/>
            <person name="Klenk H.P."/>
            <person name="Kyrpides N.C."/>
        </authorList>
    </citation>
    <scope>NUCLEOTIDE SEQUENCE [LARGE SCALE GENOMIC DNA]</scope>
    <source>
        <strain evidence="3">DSM 14429 / JCM 11212 / NBRC 100878 / IC-017</strain>
    </source>
</reference>
<dbReference type="HOGENOM" id="CLU_675474_0_0_2"/>
<feature type="transmembrane region" description="Helical" evidence="1">
    <location>
        <begin position="21"/>
        <end position="40"/>
    </location>
</feature>
<dbReference type="Pfam" id="PF05317">
    <property type="entry name" value="Thermopsin"/>
    <property type="match status" value="2"/>
</dbReference>
<evidence type="ECO:0000256" key="1">
    <source>
        <dbReference type="SAM" id="Phobius"/>
    </source>
</evidence>
<sequence length="407" mass="43800">MGKFSLLMIPYVNYAMRLGDTVLIIVIALMALVFLVNPSLDSLVLSGINYVINSVINSTVTMPVTKPASGPCTSWGLVNVNLTNSESLFIEVVNGSYVYLLTNSQLHSWGGGPEAPSNYTWFSSVPGIYVVSPGPGSYGLLVCGNTGIAYRILNYTAMGIAAYYGPGYSNITSDAVLGLFNITNAYVENSTGAAGPGFSLQLNAYVVIKYGGNYMVHWVQDALVVVDGQYWFQGEMDVVNYVGSSRNVVYEQGRCVLGCFETPMAGLLIISVNSTGYGVVINFGYSLLQLGNETFSPRVYWFAHELIPIPNATAYIVTSPTEGPYGWPMDTEFVIGGPGNGGGVEFRSLDAYLSLLYWNGTSWAPYPITYSFGISTGEYAVNVYVLPIGPSTAELVVGHNNYQQLGG</sequence>
<keyword evidence="3" id="KW-1185">Reference proteome</keyword>
<reference evidence="3" key="2">
    <citation type="journal article" date="2010" name="Stand. Genomic Sci.">
        <title>Complete genome sequence of Vulcanisaeta distributa type strain (IC-017T).</title>
        <authorList>
            <person name="Mavromatis K."/>
            <person name="Sikorski J."/>
            <person name="Pabst E."/>
            <person name="Teshima H."/>
            <person name="Lapidus A."/>
            <person name="Lucas S."/>
            <person name="Nolan M."/>
            <person name="Glavina Del Rio T."/>
            <person name="Cheng J."/>
            <person name="Bruce D."/>
            <person name="Goodwin L."/>
            <person name="Pitluck S."/>
            <person name="Liolios K."/>
            <person name="Ivanova N."/>
            <person name="Mikhailova N."/>
            <person name="Pati A."/>
            <person name="Chen A."/>
            <person name="Palaniappan K."/>
            <person name="Land M."/>
            <person name="Hauser L."/>
            <person name="Chang Y."/>
            <person name="Jeffries C."/>
            <person name="Rohde M."/>
            <person name="Spring S."/>
            <person name="Goker M."/>
            <person name="Wirth R."/>
            <person name="Woyke T."/>
            <person name="Bristow J."/>
            <person name="Eisen J."/>
            <person name="Markowitz V."/>
            <person name="Hugenholtz P."/>
            <person name="Klenk H."/>
            <person name="Kyrpides N."/>
        </authorList>
    </citation>
    <scope>NUCLEOTIDE SEQUENCE [LARGE SCALE GENOMIC DNA]</scope>
    <source>
        <strain evidence="3">DSM 14429 / JCM 11212 / NBRC 100878 / IC-017</strain>
    </source>
</reference>
<evidence type="ECO:0000313" key="3">
    <source>
        <dbReference type="Proteomes" id="UP000006681"/>
    </source>
</evidence>
<keyword evidence="1" id="KW-1133">Transmembrane helix</keyword>
<dbReference type="GeneID" id="9751483"/>
<keyword evidence="1" id="KW-0472">Membrane</keyword>
<organism evidence="2 3">
    <name type="scientific">Vulcanisaeta distributa (strain DSM 14429 / JCM 11212 / NBRC 100878 / IC-017)</name>
    <dbReference type="NCBI Taxonomy" id="572478"/>
    <lineage>
        <taxon>Archaea</taxon>
        <taxon>Thermoproteota</taxon>
        <taxon>Thermoprotei</taxon>
        <taxon>Thermoproteales</taxon>
        <taxon>Thermoproteaceae</taxon>
        <taxon>Vulcanisaeta</taxon>
    </lineage>
</organism>
<dbReference type="InterPro" id="IPR007981">
    <property type="entry name" value="Peptidase_A5"/>
</dbReference>